<dbReference type="RefSeq" id="WP_378260606.1">
    <property type="nucleotide sequence ID" value="NZ_JBHUKR010000004.1"/>
</dbReference>
<dbReference type="Gene3D" id="2.30.40.10">
    <property type="entry name" value="Urease, subunit C, domain 1"/>
    <property type="match status" value="1"/>
</dbReference>
<protein>
    <submittedName>
        <fullName evidence="3">Formimidoylglutamate deiminase</fullName>
        <ecNumber evidence="3">3.5.3.13</ecNumber>
    </submittedName>
</protein>
<dbReference type="PANTHER" id="PTHR43794">
    <property type="entry name" value="AMINOHYDROLASE SSNA-RELATED"/>
    <property type="match status" value="1"/>
</dbReference>
<dbReference type="Pfam" id="PF01979">
    <property type="entry name" value="Amidohydro_1"/>
    <property type="match status" value="1"/>
</dbReference>
<dbReference type="InterPro" id="IPR006680">
    <property type="entry name" value="Amidohydro-rel"/>
</dbReference>
<dbReference type="NCBIfam" id="NF006681">
    <property type="entry name" value="PRK09229.1-2"/>
    <property type="match status" value="1"/>
</dbReference>
<reference evidence="4" key="1">
    <citation type="journal article" date="2019" name="Int. J. Syst. Evol. Microbiol.">
        <title>The Global Catalogue of Microorganisms (GCM) 10K type strain sequencing project: providing services to taxonomists for standard genome sequencing and annotation.</title>
        <authorList>
            <consortium name="The Broad Institute Genomics Platform"/>
            <consortium name="The Broad Institute Genome Sequencing Center for Infectious Disease"/>
            <person name="Wu L."/>
            <person name="Ma J."/>
        </authorList>
    </citation>
    <scope>NUCLEOTIDE SEQUENCE [LARGE SCALE GENOMIC DNA]</scope>
    <source>
        <strain evidence="4">CGMCC 4.7645</strain>
    </source>
</reference>
<dbReference type="InterPro" id="IPR010252">
    <property type="entry name" value="HutF"/>
</dbReference>
<dbReference type="Proteomes" id="UP001597417">
    <property type="component" value="Unassembled WGS sequence"/>
</dbReference>
<feature type="domain" description="Amidohydrolase-related" evidence="2">
    <location>
        <begin position="45"/>
        <end position="404"/>
    </location>
</feature>
<dbReference type="SUPFAM" id="SSF51556">
    <property type="entry name" value="Metallo-dependent hydrolases"/>
    <property type="match status" value="1"/>
</dbReference>
<dbReference type="EMBL" id="JBHUKR010000004">
    <property type="protein sequence ID" value="MFD2415103.1"/>
    <property type="molecule type" value="Genomic_DNA"/>
</dbReference>
<keyword evidence="1 3" id="KW-0378">Hydrolase</keyword>
<dbReference type="PANTHER" id="PTHR43794:SF11">
    <property type="entry name" value="AMIDOHYDROLASE-RELATED DOMAIN-CONTAINING PROTEIN"/>
    <property type="match status" value="1"/>
</dbReference>
<accession>A0ABW5FJD2</accession>
<gene>
    <name evidence="3" type="ORF">ACFSXZ_02060</name>
</gene>
<evidence type="ECO:0000256" key="1">
    <source>
        <dbReference type="ARBA" id="ARBA00022801"/>
    </source>
</evidence>
<dbReference type="NCBIfam" id="TIGR02022">
    <property type="entry name" value="hutF"/>
    <property type="match status" value="1"/>
</dbReference>
<evidence type="ECO:0000313" key="4">
    <source>
        <dbReference type="Proteomes" id="UP001597417"/>
    </source>
</evidence>
<name>A0ABW5FJD2_9PSEU</name>
<dbReference type="InterPro" id="IPR032466">
    <property type="entry name" value="Metal_Hydrolase"/>
</dbReference>
<dbReference type="GO" id="GO:0050416">
    <property type="term" value="F:formimidoylglutamate deiminase activity"/>
    <property type="evidence" value="ECO:0007669"/>
    <property type="project" value="UniProtKB-EC"/>
</dbReference>
<proteinExistence type="predicted"/>
<dbReference type="SUPFAM" id="SSF51338">
    <property type="entry name" value="Composite domain of metallo-dependent hydrolases"/>
    <property type="match status" value="1"/>
</dbReference>
<evidence type="ECO:0000313" key="3">
    <source>
        <dbReference type="EMBL" id="MFD2415103.1"/>
    </source>
</evidence>
<dbReference type="InterPro" id="IPR050287">
    <property type="entry name" value="MTA/SAH_deaminase"/>
</dbReference>
<dbReference type="Gene3D" id="3.20.20.140">
    <property type="entry name" value="Metal-dependent hydrolases"/>
    <property type="match status" value="1"/>
</dbReference>
<comment type="caution">
    <text evidence="3">The sequence shown here is derived from an EMBL/GenBank/DDBJ whole genome shotgun (WGS) entry which is preliminary data.</text>
</comment>
<evidence type="ECO:0000259" key="2">
    <source>
        <dbReference type="Pfam" id="PF01979"/>
    </source>
</evidence>
<dbReference type="InterPro" id="IPR011059">
    <property type="entry name" value="Metal-dep_hydrolase_composite"/>
</dbReference>
<keyword evidence="4" id="KW-1185">Reference proteome</keyword>
<organism evidence="3 4">
    <name type="scientific">Amycolatopsis pigmentata</name>
    <dbReference type="NCBI Taxonomy" id="450801"/>
    <lineage>
        <taxon>Bacteria</taxon>
        <taxon>Bacillati</taxon>
        <taxon>Actinomycetota</taxon>
        <taxon>Actinomycetes</taxon>
        <taxon>Pseudonocardiales</taxon>
        <taxon>Pseudonocardiaceae</taxon>
        <taxon>Amycolatopsis</taxon>
    </lineage>
</organism>
<sequence length="430" mass="46389">MTDYWCEHAWLPDGVADDVRLSVSEGVLVSVTKDAPRTGTILEGLVVPGFANGHSHAFHRALRGRTHHERGTFWTWRERMYALAAKLDPDSYYRLARGVYAEMVLAGYTSVGEFHYVHHTPDGTPYADPNEMSHALVRAADEAGIRLTVLDACYLTGGFGRELDDVQRRFADADAEAWAARVESFTPEGARVGAAVHSVRAVPFDQLAVVAEWAGPLHVHLSEQQAENAECLRRHGRTPAALLDDAGVLGPRTVAVHATHLTPDDVRLLARTGTRVCFCPTTERDLGDGIGPARVLADEGVGLCLGSDSHAVIDAFEEARALELDDRLAAEERGRFAVPELLTTATEHDAIGWGEAGRIAPGAAADLVVVDLGSVRTAGTEPAGALFAATAADVTDVLIGGRWVVRDRAHQLIETPEALLGKEIEALWRS</sequence>
<dbReference type="EC" id="3.5.3.13" evidence="3"/>